<dbReference type="AlphaFoldDB" id="A0A2T2X9W2"/>
<dbReference type="EMBL" id="PXYW01000066">
    <property type="protein sequence ID" value="PSR31237.1"/>
    <property type="molecule type" value="Genomic_DNA"/>
</dbReference>
<comment type="caution">
    <text evidence="1">The sequence shown here is derived from an EMBL/GenBank/DDBJ whole genome shotgun (WGS) entry which is preliminary data.</text>
</comment>
<name>A0A2T2X9W2_9FIRM</name>
<evidence type="ECO:0000313" key="1">
    <source>
        <dbReference type="EMBL" id="PSR31237.1"/>
    </source>
</evidence>
<organism evidence="1 2">
    <name type="scientific">Sulfobacillus benefaciens</name>
    <dbReference type="NCBI Taxonomy" id="453960"/>
    <lineage>
        <taxon>Bacteria</taxon>
        <taxon>Bacillati</taxon>
        <taxon>Bacillota</taxon>
        <taxon>Clostridia</taxon>
        <taxon>Eubacteriales</taxon>
        <taxon>Clostridiales Family XVII. Incertae Sedis</taxon>
        <taxon>Sulfobacillus</taxon>
    </lineage>
</organism>
<dbReference type="Proteomes" id="UP000242972">
    <property type="component" value="Unassembled WGS sequence"/>
</dbReference>
<proteinExistence type="predicted"/>
<reference evidence="1 2" key="1">
    <citation type="journal article" date="2014" name="BMC Genomics">
        <title>Comparison of environmental and isolate Sulfobacillus genomes reveals diverse carbon, sulfur, nitrogen, and hydrogen metabolisms.</title>
        <authorList>
            <person name="Justice N.B."/>
            <person name="Norman A."/>
            <person name="Brown C.T."/>
            <person name="Singh A."/>
            <person name="Thomas B.C."/>
            <person name="Banfield J.F."/>
        </authorList>
    </citation>
    <scope>NUCLEOTIDE SEQUENCE [LARGE SCALE GENOMIC DNA]</scope>
    <source>
        <strain evidence="1">AMDSBA4</strain>
    </source>
</reference>
<feature type="non-terminal residue" evidence="1">
    <location>
        <position position="132"/>
    </location>
</feature>
<gene>
    <name evidence="1" type="ORF">C7B46_17105</name>
</gene>
<protein>
    <submittedName>
        <fullName evidence="1">Uncharacterized protein</fullName>
    </submittedName>
</protein>
<accession>A0A2T2X9W2</accession>
<evidence type="ECO:0000313" key="2">
    <source>
        <dbReference type="Proteomes" id="UP000242972"/>
    </source>
</evidence>
<sequence length="132" mass="14402">MALATNDFSWIHSALDGAPRSLHHVDGPRSDRFAWEEATQGSQAIQDLVQSQKKYPAFPALLQDVFNAFYKLNPALRAPELVDPASAANRPYVKQILQESATQQTRTQTVLDELASAVAALSAGQKLAEQIA</sequence>